<evidence type="ECO:0000259" key="7">
    <source>
        <dbReference type="PROSITE" id="PS50008"/>
    </source>
</evidence>
<dbReference type="PROSITE" id="PS50008">
    <property type="entry name" value="PIPLC_Y_DOMAIN"/>
    <property type="match status" value="1"/>
</dbReference>
<dbReference type="FunFam" id="2.60.40.150:FF:000017">
    <property type="entry name" value="Phosphoinositide phospholipase C"/>
    <property type="match status" value="1"/>
</dbReference>
<dbReference type="InterPro" id="IPR017946">
    <property type="entry name" value="PLC-like_Pdiesterase_TIM-brl"/>
</dbReference>
<dbReference type="Gene3D" id="3.20.20.190">
    <property type="entry name" value="Phosphatidylinositol (PI) phosphodiesterase"/>
    <property type="match status" value="1"/>
</dbReference>
<dbReference type="GO" id="GO:0048015">
    <property type="term" value="P:phosphatidylinositol-mediated signaling"/>
    <property type="evidence" value="ECO:0007669"/>
    <property type="project" value="TreeGrafter"/>
</dbReference>
<proteinExistence type="predicted"/>
<dbReference type="PANTHER" id="PTHR10336:SF84">
    <property type="entry name" value="INACTIVE PHOSPHOLIPASE C-LIKE PROTEIN 2"/>
    <property type="match status" value="1"/>
</dbReference>
<dbReference type="STRING" id="8469.M7CB95"/>
<feature type="region of interest" description="Disordered" evidence="5">
    <location>
        <begin position="316"/>
        <end position="338"/>
    </location>
</feature>
<dbReference type="InterPro" id="IPR028382">
    <property type="entry name" value="PLCL2_EFh"/>
</dbReference>
<dbReference type="GO" id="GO:0050811">
    <property type="term" value="F:GABA receptor binding"/>
    <property type="evidence" value="ECO:0007669"/>
    <property type="project" value="InterPro"/>
</dbReference>
<accession>M7CB95</accession>
<name>M7CB95_CHEMY</name>
<dbReference type="GO" id="GO:0032228">
    <property type="term" value="P:regulation of synaptic transmission, GABAergic"/>
    <property type="evidence" value="ECO:0007669"/>
    <property type="project" value="InterPro"/>
</dbReference>
<dbReference type="FunFam" id="3.20.20.190:FF:000001">
    <property type="entry name" value="Phosphoinositide phospholipase C"/>
    <property type="match status" value="1"/>
</dbReference>
<feature type="domain" description="PI-PLC Y-box" evidence="7">
    <location>
        <begin position="359"/>
        <end position="475"/>
    </location>
</feature>
<dbReference type="SMART" id="SM00148">
    <property type="entry name" value="PLCXc"/>
    <property type="match status" value="1"/>
</dbReference>
<dbReference type="Gene3D" id="1.10.238.10">
    <property type="entry name" value="EF-hand"/>
    <property type="match status" value="1"/>
</dbReference>
<gene>
    <name evidence="8" type="ORF">UY3_00809</name>
</gene>
<dbReference type="GO" id="GO:0051209">
    <property type="term" value="P:release of sequestered calcium ion into cytosol"/>
    <property type="evidence" value="ECO:0007669"/>
    <property type="project" value="TreeGrafter"/>
</dbReference>
<dbReference type="CDD" id="cd16223">
    <property type="entry name" value="EFh_PRIP2"/>
    <property type="match status" value="1"/>
</dbReference>
<evidence type="ECO:0000256" key="2">
    <source>
        <dbReference type="ARBA" id="ARBA00022490"/>
    </source>
</evidence>
<dbReference type="InterPro" id="IPR015359">
    <property type="entry name" value="PLC_EF-hand-like"/>
</dbReference>
<keyword evidence="3" id="KW-0807">Transducer</keyword>
<comment type="catalytic activity">
    <reaction evidence="4">
        <text>a 1,2-diacyl-sn-glycero-3-phospho-(1D-myo-inositol-4,5-bisphosphate) + H2O = 1D-myo-inositol 1,4,5-trisphosphate + a 1,2-diacyl-sn-glycerol + H(+)</text>
        <dbReference type="Rhea" id="RHEA:33179"/>
        <dbReference type="ChEBI" id="CHEBI:15377"/>
        <dbReference type="ChEBI" id="CHEBI:15378"/>
        <dbReference type="ChEBI" id="CHEBI:17815"/>
        <dbReference type="ChEBI" id="CHEBI:58456"/>
        <dbReference type="ChEBI" id="CHEBI:203600"/>
        <dbReference type="EC" id="3.1.4.11"/>
    </reaction>
</comment>
<dbReference type="PROSITE" id="PS50007">
    <property type="entry name" value="PIPLC_X_DOMAIN"/>
    <property type="match status" value="1"/>
</dbReference>
<dbReference type="InterPro" id="IPR011992">
    <property type="entry name" value="EF-hand-dom_pair"/>
</dbReference>
<dbReference type="SMART" id="SM00239">
    <property type="entry name" value="C2"/>
    <property type="match status" value="1"/>
</dbReference>
<dbReference type="Proteomes" id="UP000031443">
    <property type="component" value="Unassembled WGS sequence"/>
</dbReference>
<comment type="subcellular location">
    <subcellularLocation>
        <location evidence="1">Cytoplasm</location>
    </subcellularLocation>
</comment>
<dbReference type="Pfam" id="PF00388">
    <property type="entry name" value="PI-PLC-X"/>
    <property type="match status" value="1"/>
</dbReference>
<dbReference type="GO" id="GO:0070679">
    <property type="term" value="F:inositol 1,4,5 trisphosphate binding"/>
    <property type="evidence" value="ECO:0007669"/>
    <property type="project" value="InterPro"/>
</dbReference>
<dbReference type="GO" id="GO:0046488">
    <property type="term" value="P:phosphatidylinositol metabolic process"/>
    <property type="evidence" value="ECO:0007669"/>
    <property type="project" value="TreeGrafter"/>
</dbReference>
<dbReference type="SUPFAM" id="SSF49562">
    <property type="entry name" value="C2 domain (Calcium/lipid-binding domain, CaLB)"/>
    <property type="match status" value="1"/>
</dbReference>
<dbReference type="InterPro" id="IPR035892">
    <property type="entry name" value="C2_domain_sf"/>
</dbReference>
<dbReference type="PANTHER" id="PTHR10336">
    <property type="entry name" value="PHOSPHOINOSITIDE-SPECIFIC PHOSPHOLIPASE C FAMILY PROTEIN"/>
    <property type="match status" value="1"/>
</dbReference>
<dbReference type="Pfam" id="PF09279">
    <property type="entry name" value="EF-hand_like"/>
    <property type="match status" value="1"/>
</dbReference>
<keyword evidence="4" id="KW-0443">Lipid metabolism</keyword>
<dbReference type="GO" id="GO:0016042">
    <property type="term" value="P:lipid catabolic process"/>
    <property type="evidence" value="ECO:0007669"/>
    <property type="project" value="UniProtKB-KW"/>
</dbReference>
<dbReference type="GO" id="GO:0007214">
    <property type="term" value="P:gamma-aminobutyric acid signaling pathway"/>
    <property type="evidence" value="ECO:0007669"/>
    <property type="project" value="TreeGrafter"/>
</dbReference>
<dbReference type="Pfam" id="PF00168">
    <property type="entry name" value="C2"/>
    <property type="match status" value="1"/>
</dbReference>
<evidence type="ECO:0000256" key="3">
    <source>
        <dbReference type="ARBA" id="ARBA00023224"/>
    </source>
</evidence>
<dbReference type="Pfam" id="PF00387">
    <property type="entry name" value="PI-PLC-Y"/>
    <property type="match status" value="1"/>
</dbReference>
<dbReference type="InterPro" id="IPR000008">
    <property type="entry name" value="C2_dom"/>
</dbReference>
<organism evidence="8 9">
    <name type="scientific">Chelonia mydas</name>
    <name type="common">Green sea-turtle</name>
    <name type="synonym">Chelonia agassizi</name>
    <dbReference type="NCBI Taxonomy" id="8469"/>
    <lineage>
        <taxon>Eukaryota</taxon>
        <taxon>Metazoa</taxon>
        <taxon>Chordata</taxon>
        <taxon>Craniata</taxon>
        <taxon>Vertebrata</taxon>
        <taxon>Euteleostomi</taxon>
        <taxon>Archelosauria</taxon>
        <taxon>Testudinata</taxon>
        <taxon>Testudines</taxon>
        <taxon>Cryptodira</taxon>
        <taxon>Durocryptodira</taxon>
        <taxon>Americhelydia</taxon>
        <taxon>Chelonioidea</taxon>
        <taxon>Cheloniidae</taxon>
        <taxon>Chelonia</taxon>
    </lineage>
</organism>
<feature type="region of interest" description="Disordered" evidence="5">
    <location>
        <begin position="907"/>
        <end position="953"/>
    </location>
</feature>
<dbReference type="eggNOG" id="KOG0169">
    <property type="taxonomic scope" value="Eukaryota"/>
</dbReference>
<reference evidence="9" key="1">
    <citation type="journal article" date="2013" name="Nat. Genet.">
        <title>The draft genomes of soft-shell turtle and green sea turtle yield insights into the development and evolution of the turtle-specific body plan.</title>
        <authorList>
            <person name="Wang Z."/>
            <person name="Pascual-Anaya J."/>
            <person name="Zadissa A."/>
            <person name="Li W."/>
            <person name="Niimura Y."/>
            <person name="Huang Z."/>
            <person name="Li C."/>
            <person name="White S."/>
            <person name="Xiong Z."/>
            <person name="Fang D."/>
            <person name="Wang B."/>
            <person name="Ming Y."/>
            <person name="Chen Y."/>
            <person name="Zheng Y."/>
            <person name="Kuraku S."/>
            <person name="Pignatelli M."/>
            <person name="Herrero J."/>
            <person name="Beal K."/>
            <person name="Nozawa M."/>
            <person name="Li Q."/>
            <person name="Wang J."/>
            <person name="Zhang H."/>
            <person name="Yu L."/>
            <person name="Shigenobu S."/>
            <person name="Wang J."/>
            <person name="Liu J."/>
            <person name="Flicek P."/>
            <person name="Searle S."/>
            <person name="Wang J."/>
            <person name="Kuratani S."/>
            <person name="Yin Y."/>
            <person name="Aken B."/>
            <person name="Zhang G."/>
            <person name="Irie N."/>
        </authorList>
    </citation>
    <scope>NUCLEOTIDE SEQUENCE [LARGE SCALE GENOMIC DNA]</scope>
</reference>
<dbReference type="CDD" id="cd00275">
    <property type="entry name" value="C2_PLC_like"/>
    <property type="match status" value="1"/>
</dbReference>
<dbReference type="GO" id="GO:0005737">
    <property type="term" value="C:cytoplasm"/>
    <property type="evidence" value="ECO:0007669"/>
    <property type="project" value="UniProtKB-SubCell"/>
</dbReference>
<dbReference type="EC" id="3.1.4.11" evidence="4"/>
<keyword evidence="4" id="KW-0378">Hydrolase</keyword>
<dbReference type="SUPFAM" id="SSF51695">
    <property type="entry name" value="PLC-like phosphodiesterases"/>
    <property type="match status" value="1"/>
</dbReference>
<sequence>MIESSQDNMRTSWVSQMFSETDADNFGHIALYKAVQFIKKLNPGLKTSKIELKFKELHRSKDKTGTEITKEEFIEVFHELCTRPEIYFLLVQFSSNKEFLDTKDLMMFLEAEQGMAHVTEEISLEIIHKYEPSKEGQEKGWLSIDGFTNYLTSPDCHIFDPEHKKVCQDMKQPLSHYFINSSHNTYLIEDQFRGPSDITGYIRALKMGCRSVELDVWDGPDNEPVIYTGHTMTSQIVFRSVIDIINKYAFFASEYPLILCLENHCSIKQQKVMVQHMKILGDKLHTQSPNIEESYLPSPDSLKGKILIKAKKLSSNCSGQEGDVTDEDEGAEMSQRVRKEGGEKQNTVIVKRFQLCKELSELVSICKSVQFKEFQVSFQLQKYWEVCSFNEVLASKYANEYPGDFVNYNKRFLARVFPSPMRIDSSNMNPQDFWKCGCQIVAMNFQTPGLMMDLNIGWFRQNGNCGYVLRPAIMREEVSFFSANTKDTVPGVSPQLLHVKIISGQNFPKPKGSGAKGDVVDPYVYVEIHGIPADCAEKRTKTVHQNGDNPIFDESFEFQINLPELAVMRFVVLDDDYIGDEFIGQYTIPFECLQTGYRHVPLQSLTGEILAHAFLFVHVAITNRRGGGKPHKRGLSVRKGKKSREYASMRTLWIKTIDEVFKNALQPIRDATDLRENMQNAVVSFKELCGLSPVANLMQCILAVSTRLVGPESTPLVLLNLSDQYPTMEIQGTVPEVLKKIVTAYDICHCRDWHRLTVSHCPHSHGRRHLNAACRERGINPPITSASHHPGSCPITNPISFPPPSSSALSPVTAPSVPVPSGGAPVPGVSGLYGPSMVSRRGLLWISGLLQPIASSPVTRLDVQANIGGTGAMAARQVASAEAMLECLGGSGHGDAPFGVHSLAAATEQHPSAAGPVPEAHPMAESQEAVPTPKPSSPAEEEDQAPPPPLQSAYKAIVGPSRAGLPDDVKDHQALFQSLSENLGLEVELMAEQEDTLFNVLSASTPTHVALPA</sequence>
<evidence type="ECO:0000313" key="9">
    <source>
        <dbReference type="Proteomes" id="UP000031443"/>
    </source>
</evidence>
<keyword evidence="2" id="KW-0963">Cytoplasm</keyword>
<evidence type="ECO:0000259" key="6">
    <source>
        <dbReference type="PROSITE" id="PS50004"/>
    </source>
</evidence>
<protein>
    <recommendedName>
        <fullName evidence="4">Phosphoinositide phospholipase C</fullName>
        <ecNumber evidence="4">3.1.4.11</ecNumber>
    </recommendedName>
</protein>
<dbReference type="GO" id="GO:0004435">
    <property type="term" value="F:phosphatidylinositol-4,5-bisphosphate phospholipase C activity"/>
    <property type="evidence" value="ECO:0007669"/>
    <property type="project" value="UniProtKB-EC"/>
</dbReference>
<dbReference type="EMBL" id="KB480854">
    <property type="protein sequence ID" value="EMP41963.1"/>
    <property type="molecule type" value="Genomic_DNA"/>
</dbReference>
<dbReference type="PROSITE" id="PS50004">
    <property type="entry name" value="C2"/>
    <property type="match status" value="1"/>
</dbReference>
<dbReference type="AlphaFoldDB" id="M7CB95"/>
<dbReference type="Gene3D" id="2.60.40.150">
    <property type="entry name" value="C2 domain"/>
    <property type="match status" value="1"/>
</dbReference>
<keyword evidence="4" id="KW-0442">Lipid degradation</keyword>
<dbReference type="FunFam" id="1.10.238.10:FF:000005">
    <property type="entry name" value="Phosphoinositide phospholipase C"/>
    <property type="match status" value="1"/>
</dbReference>
<evidence type="ECO:0000313" key="8">
    <source>
        <dbReference type="EMBL" id="EMP41963.1"/>
    </source>
</evidence>
<evidence type="ECO:0000256" key="5">
    <source>
        <dbReference type="SAM" id="MobiDB-lite"/>
    </source>
</evidence>
<dbReference type="InterPro" id="IPR001711">
    <property type="entry name" value="PLipase_C_Pinositol-sp_Y"/>
</dbReference>
<keyword evidence="9" id="KW-1185">Reference proteome</keyword>
<evidence type="ECO:0000256" key="4">
    <source>
        <dbReference type="RuleBase" id="RU361133"/>
    </source>
</evidence>
<dbReference type="CDD" id="cd08597">
    <property type="entry name" value="PI-PLCc_PRIP_metazoa"/>
    <property type="match status" value="1"/>
</dbReference>
<evidence type="ECO:0000256" key="1">
    <source>
        <dbReference type="ARBA" id="ARBA00004496"/>
    </source>
</evidence>
<dbReference type="SMART" id="SM00149">
    <property type="entry name" value="PLCYc"/>
    <property type="match status" value="1"/>
</dbReference>
<dbReference type="InterPro" id="IPR000909">
    <property type="entry name" value="PLipase_C_PInositol-sp_X_dom"/>
</dbReference>
<dbReference type="SUPFAM" id="SSF47473">
    <property type="entry name" value="EF-hand"/>
    <property type="match status" value="1"/>
</dbReference>
<feature type="domain" description="C2" evidence="6">
    <location>
        <begin position="475"/>
        <end position="604"/>
    </location>
</feature>
<dbReference type="InterPro" id="IPR001192">
    <property type="entry name" value="PI-PLC_fam"/>
</dbReference>
<dbReference type="PRINTS" id="PR00390">
    <property type="entry name" value="PHPHLIPASEC"/>
</dbReference>